<feature type="binding site" evidence="10">
    <location>
        <position position="150"/>
    </location>
    <ligand>
        <name>substrate</name>
    </ligand>
</feature>
<dbReference type="InterPro" id="IPR005255">
    <property type="entry name" value="PdxA_fam"/>
</dbReference>
<keyword evidence="3 10" id="KW-0862">Zinc</keyword>
<dbReference type="RefSeq" id="WP_137621822.1">
    <property type="nucleotide sequence ID" value="NZ_NXMA01000003.1"/>
</dbReference>
<feature type="binding site" evidence="10">
    <location>
        <position position="149"/>
    </location>
    <ligand>
        <name>substrate</name>
    </ligand>
</feature>
<evidence type="ECO:0000256" key="9">
    <source>
        <dbReference type="ARBA" id="ARBA00023285"/>
    </source>
</evidence>
<evidence type="ECO:0000256" key="1">
    <source>
        <dbReference type="ARBA" id="ARBA00022490"/>
    </source>
</evidence>
<evidence type="ECO:0000256" key="2">
    <source>
        <dbReference type="ARBA" id="ARBA00022723"/>
    </source>
</evidence>
<dbReference type="NCBIfam" id="NF003040">
    <property type="entry name" value="PRK03946.1"/>
    <property type="match status" value="1"/>
</dbReference>
<comment type="cofactor">
    <cofactor evidence="10">
        <name>Zn(2+)</name>
        <dbReference type="ChEBI" id="CHEBI:29105"/>
    </cofactor>
    <cofactor evidence="10">
        <name>Mg(2+)</name>
        <dbReference type="ChEBI" id="CHEBI:18420"/>
    </cofactor>
    <cofactor evidence="10">
        <name>Co(2+)</name>
        <dbReference type="ChEBI" id="CHEBI:48828"/>
    </cofactor>
</comment>
<keyword evidence="1 10" id="KW-0963">Cytoplasm</keyword>
<dbReference type="OrthoDB" id="9801783at2"/>
<protein>
    <recommendedName>
        <fullName evidence="10">4-hydroxythreonine-4-phosphate dehydrogenase</fullName>
        <ecNumber evidence="10">1.1.1.262</ecNumber>
    </recommendedName>
    <alternativeName>
        <fullName evidence="10">4-(phosphohydroxy)-L-threonine dehydrogenase</fullName>
    </alternativeName>
</protein>
<evidence type="ECO:0000256" key="5">
    <source>
        <dbReference type="ARBA" id="ARBA00022857"/>
    </source>
</evidence>
<feature type="binding site" evidence="10">
    <location>
        <position position="302"/>
    </location>
    <ligand>
        <name>a divalent metal cation</name>
        <dbReference type="ChEBI" id="CHEBI:60240"/>
        <note>ligand shared between dimeric partners</note>
    </ligand>
</feature>
<dbReference type="UniPathway" id="UPA00244">
    <property type="reaction ID" value="UER00312"/>
</dbReference>
<feature type="binding site" evidence="10">
    <location>
        <position position="328"/>
    </location>
    <ligand>
        <name>substrate</name>
    </ligand>
</feature>
<dbReference type="Proteomes" id="UP000310353">
    <property type="component" value="Unassembled WGS sequence"/>
</dbReference>
<dbReference type="GO" id="GO:0008270">
    <property type="term" value="F:zinc ion binding"/>
    <property type="evidence" value="ECO:0007669"/>
    <property type="project" value="UniProtKB-UniRule"/>
</dbReference>
<evidence type="ECO:0000256" key="8">
    <source>
        <dbReference type="ARBA" id="ARBA00023096"/>
    </source>
</evidence>
<comment type="pathway">
    <text evidence="10">Cofactor biosynthesis; pyridoxine 5'-phosphate biosynthesis; pyridoxine 5'-phosphate from D-erythrose 4-phosphate: step 4/5.</text>
</comment>
<sequence length="375" mass="43183">MKTKIAISIGDLNGIGPEILIRSHESLCKICEPYYFIHEKLLYQALKLLNLNISNTNIVYFKESQEFSFELVKSQNGLKIYCFSLPLGFKVDEDFAIKPGVIDSKSGLYSFLSFKAASYFTFKKYAHTLLTLPIHKKAWELAKINYKGHTDALRSFFKKDAIMMLGCDKLFVGLFTEHIPLAKVSQKITFKKLSIFLKNFYEQTHFKKIGILGFNPHAGDYGVIGGKEEEIMIKAISFINAYLQSKRDEKFFYQALKDEKLQKELTQNFKGKEIYLPYPLVADTAFTRSSLKKCNRLIAMYHDLALAPLKALYFEKSINVSLNLPIVRVSVDHGTAFDKAYKNMKINTQSYFEAARFSIRYHQIKFDKESKNAKL</sequence>
<feature type="binding site" evidence="10">
    <location>
        <position position="178"/>
    </location>
    <ligand>
        <name>a divalent metal cation</name>
        <dbReference type="ChEBI" id="CHEBI:60240"/>
        <note>ligand shared between dimeric partners</note>
    </ligand>
</feature>
<proteinExistence type="inferred from homology"/>
<dbReference type="AlphaFoldDB" id="A0A4U7BL93"/>
<keyword evidence="7 10" id="KW-0520">NAD</keyword>
<dbReference type="EC" id="1.1.1.262" evidence="10"/>
<comment type="caution">
    <text evidence="11">The sequence shown here is derived from an EMBL/GenBank/DDBJ whole genome shotgun (WGS) entry which is preliminary data.</text>
</comment>
<organism evidence="11 12">
    <name type="scientific">Campylobacter aviculae</name>
    <dbReference type="NCBI Taxonomy" id="2510190"/>
    <lineage>
        <taxon>Bacteria</taxon>
        <taxon>Pseudomonadati</taxon>
        <taxon>Campylobacterota</taxon>
        <taxon>Epsilonproteobacteria</taxon>
        <taxon>Campylobacterales</taxon>
        <taxon>Campylobacteraceae</taxon>
        <taxon>Campylobacter</taxon>
    </lineage>
</organism>
<feature type="binding site" evidence="10">
    <location>
        <position position="310"/>
    </location>
    <ligand>
        <name>substrate</name>
    </ligand>
</feature>
<feature type="binding site" evidence="10">
    <location>
        <position position="217"/>
    </location>
    <ligand>
        <name>a divalent metal cation</name>
        <dbReference type="ChEBI" id="CHEBI:60240"/>
        <note>ligand shared between dimeric partners</note>
    </ligand>
</feature>
<evidence type="ECO:0000256" key="4">
    <source>
        <dbReference type="ARBA" id="ARBA00022842"/>
    </source>
</evidence>
<dbReference type="GO" id="GO:0042823">
    <property type="term" value="P:pyridoxal phosphate biosynthetic process"/>
    <property type="evidence" value="ECO:0007669"/>
    <property type="project" value="UniProtKB-UniRule"/>
</dbReference>
<dbReference type="GO" id="GO:0005737">
    <property type="term" value="C:cytoplasm"/>
    <property type="evidence" value="ECO:0007669"/>
    <property type="project" value="UniProtKB-SubCell"/>
</dbReference>
<evidence type="ECO:0000256" key="6">
    <source>
        <dbReference type="ARBA" id="ARBA00023002"/>
    </source>
</evidence>
<comment type="subunit">
    <text evidence="10">Homodimer.</text>
</comment>
<keyword evidence="9 10" id="KW-0170">Cobalt</keyword>
<reference evidence="11 12" key="1">
    <citation type="submission" date="2018-05" db="EMBL/GenBank/DDBJ databases">
        <title>Novel Campyloabacter and Helicobacter Species and Strains.</title>
        <authorList>
            <person name="Mannion A.J."/>
            <person name="Shen Z."/>
            <person name="Fox J.G."/>
        </authorList>
    </citation>
    <scope>NUCLEOTIDE SEQUENCE [LARGE SCALE GENOMIC DNA]</scope>
    <source>
        <strain evidence="12">MIT17-670</strain>
    </source>
</reference>
<keyword evidence="8 10" id="KW-0664">Pyridoxine biosynthesis</keyword>
<dbReference type="GO" id="GO:0050570">
    <property type="term" value="F:4-hydroxythreonine-4-phosphate dehydrogenase activity"/>
    <property type="evidence" value="ECO:0007669"/>
    <property type="project" value="UniProtKB-UniRule"/>
</dbReference>
<dbReference type="GO" id="GO:0000287">
    <property type="term" value="F:magnesium ion binding"/>
    <property type="evidence" value="ECO:0007669"/>
    <property type="project" value="UniProtKB-UniRule"/>
</dbReference>
<accession>A0A4U7BL93</accession>
<name>A0A4U7BL93_9BACT</name>
<dbReference type="SUPFAM" id="SSF53659">
    <property type="entry name" value="Isocitrate/Isopropylmalate dehydrogenase-like"/>
    <property type="match status" value="1"/>
</dbReference>
<dbReference type="HAMAP" id="MF_02086">
    <property type="entry name" value="PdxA_Epsilonprot"/>
    <property type="match status" value="1"/>
</dbReference>
<dbReference type="PANTHER" id="PTHR30004:SF6">
    <property type="entry name" value="D-THREONATE 4-PHOSPHATE DEHYDROGENASE"/>
    <property type="match status" value="1"/>
</dbReference>
<keyword evidence="5 10" id="KW-0521">NADP</keyword>
<gene>
    <name evidence="10" type="primary">pdxA</name>
    <name evidence="11" type="ORF">CQA76_02215</name>
</gene>
<dbReference type="PANTHER" id="PTHR30004">
    <property type="entry name" value="4-HYDROXYTHREONINE-4-PHOSPHATE DEHYDROGENASE"/>
    <property type="match status" value="1"/>
</dbReference>
<dbReference type="GO" id="GO:0008615">
    <property type="term" value="P:pyridoxine biosynthetic process"/>
    <property type="evidence" value="ECO:0007669"/>
    <property type="project" value="UniProtKB-UniRule"/>
</dbReference>
<evidence type="ECO:0000256" key="10">
    <source>
        <dbReference type="HAMAP-Rule" id="MF_02086"/>
    </source>
</evidence>
<dbReference type="InterPro" id="IPR037539">
    <property type="entry name" value="PdxA_epsilonprot"/>
</dbReference>
<dbReference type="Pfam" id="PF04166">
    <property type="entry name" value="PdxA"/>
    <property type="match status" value="2"/>
</dbReference>
<comment type="function">
    <text evidence="10">Catalyzes the NAD(P)-dependent oxidation of 4-(phosphooxy)-L-threonine (HTP) into 2-amino-3-oxo-4-(phosphooxy)butyric acid which spontaneously decarboxylates to form 3-amino-2-oxopropyl phosphate (AHAP).</text>
</comment>
<dbReference type="GO" id="GO:0051287">
    <property type="term" value="F:NAD binding"/>
    <property type="evidence" value="ECO:0007669"/>
    <property type="project" value="InterPro"/>
</dbReference>
<keyword evidence="6 10" id="KW-0560">Oxidoreductase</keyword>
<feature type="binding site" evidence="10">
    <location>
        <position position="319"/>
    </location>
    <ligand>
        <name>substrate</name>
    </ligand>
</feature>
<evidence type="ECO:0000256" key="7">
    <source>
        <dbReference type="ARBA" id="ARBA00023027"/>
    </source>
</evidence>
<keyword evidence="4 10" id="KW-0460">Magnesium</keyword>
<comment type="miscellaneous">
    <text evidence="10">The active site is located at the dimer interface.</text>
</comment>
<evidence type="ECO:0000313" key="11">
    <source>
        <dbReference type="EMBL" id="TKX32793.1"/>
    </source>
</evidence>
<comment type="similarity">
    <text evidence="10">Belongs to the PdxA family.</text>
</comment>
<keyword evidence="2 10" id="KW-0479">Metal-binding</keyword>
<evidence type="ECO:0000313" key="12">
    <source>
        <dbReference type="Proteomes" id="UP000310353"/>
    </source>
</evidence>
<keyword evidence="12" id="KW-1185">Reference proteome</keyword>
<comment type="catalytic activity">
    <reaction evidence="10">
        <text>4-(phosphooxy)-L-threonine + NAD(+) = 3-amino-2-oxopropyl phosphate + CO2 + NADH</text>
        <dbReference type="Rhea" id="RHEA:32275"/>
        <dbReference type="ChEBI" id="CHEBI:16526"/>
        <dbReference type="ChEBI" id="CHEBI:57279"/>
        <dbReference type="ChEBI" id="CHEBI:57540"/>
        <dbReference type="ChEBI" id="CHEBI:57945"/>
        <dbReference type="ChEBI" id="CHEBI:58452"/>
        <dbReference type="EC" id="1.1.1.262"/>
    </reaction>
</comment>
<evidence type="ECO:0000256" key="3">
    <source>
        <dbReference type="ARBA" id="ARBA00022833"/>
    </source>
</evidence>
<dbReference type="EMBL" id="NXMA01000003">
    <property type="protein sequence ID" value="TKX32793.1"/>
    <property type="molecule type" value="Genomic_DNA"/>
</dbReference>
<comment type="subcellular location">
    <subcellularLocation>
        <location evidence="10">Cytoplasm</location>
    </subcellularLocation>
</comment>
<dbReference type="GO" id="GO:0050897">
    <property type="term" value="F:cobalt ion binding"/>
    <property type="evidence" value="ECO:0007669"/>
    <property type="project" value="UniProtKB-UniRule"/>
</dbReference>
<dbReference type="Gene3D" id="3.40.718.10">
    <property type="entry name" value="Isopropylmalate Dehydrogenase"/>
    <property type="match status" value="1"/>
</dbReference>